<accession>L9X9X7</accession>
<dbReference type="EMBL" id="AOIB01000020">
    <property type="protein sequence ID" value="ELY58427.1"/>
    <property type="molecule type" value="Genomic_DNA"/>
</dbReference>
<dbReference type="OrthoDB" id="212084at2157"/>
<reference evidence="2 3" key="1">
    <citation type="journal article" date="2014" name="PLoS Genet.">
        <title>Phylogenetically driven sequencing of extremely halophilic archaea reveals strategies for static and dynamic osmo-response.</title>
        <authorList>
            <person name="Becker E.A."/>
            <person name="Seitzer P.M."/>
            <person name="Tritt A."/>
            <person name="Larsen D."/>
            <person name="Krusor M."/>
            <person name="Yao A.I."/>
            <person name="Wu D."/>
            <person name="Madern D."/>
            <person name="Eisen J.A."/>
            <person name="Darling A.E."/>
            <person name="Facciotti M.T."/>
        </authorList>
    </citation>
    <scope>NUCLEOTIDE SEQUENCE [LARGE SCALE GENOMIC DNA]</scope>
    <source>
        <strain evidence="2 3">DSM 10524</strain>
    </source>
</reference>
<evidence type="ECO:0000313" key="3">
    <source>
        <dbReference type="Proteomes" id="UP000011688"/>
    </source>
</evidence>
<evidence type="ECO:0008006" key="4">
    <source>
        <dbReference type="Google" id="ProtNLM"/>
    </source>
</evidence>
<feature type="region of interest" description="Disordered" evidence="1">
    <location>
        <begin position="211"/>
        <end position="230"/>
    </location>
</feature>
<dbReference type="STRING" id="1227497.C491_08829"/>
<keyword evidence="3" id="KW-1185">Reference proteome</keyword>
<dbReference type="PATRIC" id="fig|1227497.3.peg.1820"/>
<gene>
    <name evidence="2" type="ORF">C491_08829</name>
</gene>
<proteinExistence type="predicted"/>
<dbReference type="InterPro" id="IPR011008">
    <property type="entry name" value="Dimeric_a/b-barrel"/>
</dbReference>
<name>L9X9X7_9EURY</name>
<evidence type="ECO:0000313" key="2">
    <source>
        <dbReference type="EMBL" id="ELY58427.1"/>
    </source>
</evidence>
<sequence>MSLPDRSALSRREYVRALVATGGATALSACLELSDSENEDEDQVPAGVDDPSSLPERQHAWDESLPADGDENVRPAEHHVLVALSLDDGVANGDGIDPDARETVEDALRTLERAYERSNDGLLFTVGYTPSYFDRFEEPLPESVHLPEPEPLREGETPAFDEFDALLHLASDRPEVVLEAEEGLFGERESVNGVEPEAELSGVFDREDDRRRTGFVGDGLPAERTDVPGVPETIPEDAPFFMGFRSGFVDSQASEDRVTLESGPFAGGTTQQVSSMEINLEQWFDQENHYQRVSKLFSPEHADEEAVGEVGEALGATNGLTDERIAATEDDARGRGVVGHAQKAARAREDGEPPLLRRDFNTVDGDRPGLHFLSLQREIADFVRVREAMNGTDLDVATANNGILHYLFVDRRGNYLVPPRSLRALPPADPNGDS</sequence>
<dbReference type="RefSeq" id="WP_005555297.1">
    <property type="nucleotide sequence ID" value="NZ_AOIB01000020.1"/>
</dbReference>
<feature type="compositionally biased region" description="Acidic residues" evidence="1">
    <location>
        <begin position="34"/>
        <end position="43"/>
    </location>
</feature>
<protein>
    <recommendedName>
        <fullName evidence="4">Tat pathway signal protein</fullName>
    </recommendedName>
</protein>
<comment type="caution">
    <text evidence="2">The sequence shown here is derived from an EMBL/GenBank/DDBJ whole genome shotgun (WGS) entry which is preliminary data.</text>
</comment>
<dbReference type="SUPFAM" id="SSF54909">
    <property type="entry name" value="Dimeric alpha+beta barrel"/>
    <property type="match status" value="1"/>
</dbReference>
<dbReference type="eggNOG" id="arCOG04512">
    <property type="taxonomic scope" value="Archaea"/>
</dbReference>
<feature type="region of interest" description="Disordered" evidence="1">
    <location>
        <begin position="34"/>
        <end position="72"/>
    </location>
</feature>
<evidence type="ECO:0000256" key="1">
    <source>
        <dbReference type="SAM" id="MobiDB-lite"/>
    </source>
</evidence>
<dbReference type="Proteomes" id="UP000011688">
    <property type="component" value="Unassembled WGS sequence"/>
</dbReference>
<dbReference type="Pfam" id="PF24152">
    <property type="entry name" value="DUF7405"/>
    <property type="match status" value="1"/>
</dbReference>
<organism evidence="2 3">
    <name type="scientific">Natronococcus amylolyticus DSM 10524</name>
    <dbReference type="NCBI Taxonomy" id="1227497"/>
    <lineage>
        <taxon>Archaea</taxon>
        <taxon>Methanobacteriati</taxon>
        <taxon>Methanobacteriota</taxon>
        <taxon>Stenosarchaea group</taxon>
        <taxon>Halobacteria</taxon>
        <taxon>Halobacteriales</taxon>
        <taxon>Natrialbaceae</taxon>
        <taxon>Natronococcus</taxon>
    </lineage>
</organism>
<dbReference type="InterPro" id="IPR055828">
    <property type="entry name" value="DUF7405"/>
</dbReference>
<dbReference type="AlphaFoldDB" id="L9X9X7"/>
<dbReference type="PROSITE" id="PS51257">
    <property type="entry name" value="PROKAR_LIPOPROTEIN"/>
    <property type="match status" value="1"/>
</dbReference>